<keyword evidence="3" id="KW-1003">Cell membrane</keyword>
<evidence type="ECO:0000256" key="5">
    <source>
        <dbReference type="ARBA" id="ARBA00022970"/>
    </source>
</evidence>
<dbReference type="Pfam" id="PF02653">
    <property type="entry name" value="BPD_transp_2"/>
    <property type="match status" value="1"/>
</dbReference>
<evidence type="ECO:0000256" key="2">
    <source>
        <dbReference type="ARBA" id="ARBA00022448"/>
    </source>
</evidence>
<comment type="similarity">
    <text evidence="8">Belongs to the binding-protein-dependent transport system permease family. LivHM subfamily.</text>
</comment>
<sequence length="298" mass="31315">MKLLEILINGLSMGAIYALLAVGFVIVFKSTGILNFAQGELAMIGAFLCFSFVMIFGAPYLVGFVLSLLLGALLGALIEVVFFTRMVGKPLFASIMVTVGLAGVISSIAGFVWGHDVYSISSPFANKHLAIAGFAVSYGAAYTILTSIVLLIILLLFFNRSLHGVAMKAAAEDPDTAGLMGINVNQTHMIAWAMGSTVAAVAGIFLAEQSFVRISMSHYGIQAMAAAILGGMDSVRGAIIGGAILGVAEGLAANYLSGLEFHGFHVGDVKEVAAFAIMIIILMIRPRGIFGKEKVERV</sequence>
<feature type="transmembrane region" description="Helical" evidence="9">
    <location>
        <begin position="91"/>
        <end position="114"/>
    </location>
</feature>
<keyword evidence="2" id="KW-0813">Transport</keyword>
<evidence type="ECO:0000256" key="8">
    <source>
        <dbReference type="ARBA" id="ARBA00037998"/>
    </source>
</evidence>
<dbReference type="InterPro" id="IPR052157">
    <property type="entry name" value="BCAA_transport_permease"/>
</dbReference>
<organism evidence="10">
    <name type="scientific">Desulfomonile tiedjei</name>
    <dbReference type="NCBI Taxonomy" id="2358"/>
    <lineage>
        <taxon>Bacteria</taxon>
        <taxon>Pseudomonadati</taxon>
        <taxon>Thermodesulfobacteriota</taxon>
        <taxon>Desulfomonilia</taxon>
        <taxon>Desulfomonilales</taxon>
        <taxon>Desulfomonilaceae</taxon>
        <taxon>Desulfomonile</taxon>
    </lineage>
</organism>
<keyword evidence="7 9" id="KW-0472">Membrane</keyword>
<evidence type="ECO:0000256" key="1">
    <source>
        <dbReference type="ARBA" id="ARBA00004651"/>
    </source>
</evidence>
<dbReference type="PANTHER" id="PTHR11795:SF451">
    <property type="entry name" value="ABC TRANSPORTER PERMEASE PROTEIN"/>
    <property type="match status" value="1"/>
</dbReference>
<name>A0A7C4ETY9_9BACT</name>
<feature type="transmembrane region" description="Helical" evidence="9">
    <location>
        <begin position="6"/>
        <end position="28"/>
    </location>
</feature>
<gene>
    <name evidence="10" type="ORF">ENV54_07630</name>
</gene>
<evidence type="ECO:0000256" key="9">
    <source>
        <dbReference type="SAM" id="Phobius"/>
    </source>
</evidence>
<comment type="caution">
    <text evidence="10">The sequence shown here is derived from an EMBL/GenBank/DDBJ whole genome shotgun (WGS) entry which is preliminary data.</text>
</comment>
<keyword evidence="4 9" id="KW-0812">Transmembrane</keyword>
<evidence type="ECO:0000256" key="3">
    <source>
        <dbReference type="ARBA" id="ARBA00022475"/>
    </source>
</evidence>
<dbReference type="AlphaFoldDB" id="A0A7C4ETY9"/>
<keyword evidence="6 9" id="KW-1133">Transmembrane helix</keyword>
<feature type="transmembrane region" description="Helical" evidence="9">
    <location>
        <begin position="272"/>
        <end position="290"/>
    </location>
</feature>
<proteinExistence type="inferred from homology"/>
<dbReference type="GO" id="GO:0005886">
    <property type="term" value="C:plasma membrane"/>
    <property type="evidence" value="ECO:0007669"/>
    <property type="project" value="UniProtKB-SubCell"/>
</dbReference>
<reference evidence="10" key="1">
    <citation type="journal article" date="2020" name="mSystems">
        <title>Genome- and Community-Level Interaction Insights into Carbon Utilization and Element Cycling Functions of Hydrothermarchaeota in Hydrothermal Sediment.</title>
        <authorList>
            <person name="Zhou Z."/>
            <person name="Liu Y."/>
            <person name="Xu W."/>
            <person name="Pan J."/>
            <person name="Luo Z.H."/>
            <person name="Li M."/>
        </authorList>
    </citation>
    <scope>NUCLEOTIDE SEQUENCE [LARGE SCALE GENOMIC DNA]</scope>
    <source>
        <strain evidence="10">SpSt-769</strain>
    </source>
</reference>
<feature type="transmembrane region" description="Helical" evidence="9">
    <location>
        <begin position="189"/>
        <end position="207"/>
    </location>
</feature>
<protein>
    <submittedName>
        <fullName evidence="10">Branched-chain amino acid ABC transporter permease</fullName>
    </submittedName>
</protein>
<evidence type="ECO:0000256" key="4">
    <source>
        <dbReference type="ARBA" id="ARBA00022692"/>
    </source>
</evidence>
<evidence type="ECO:0000256" key="6">
    <source>
        <dbReference type="ARBA" id="ARBA00022989"/>
    </source>
</evidence>
<dbReference type="EMBL" id="DTGT01000239">
    <property type="protein sequence ID" value="HGH61151.1"/>
    <property type="molecule type" value="Genomic_DNA"/>
</dbReference>
<keyword evidence="5" id="KW-0029">Amino-acid transport</keyword>
<feature type="transmembrane region" description="Helical" evidence="9">
    <location>
        <begin position="64"/>
        <end position="84"/>
    </location>
</feature>
<feature type="transmembrane region" description="Helical" evidence="9">
    <location>
        <begin position="134"/>
        <end position="158"/>
    </location>
</feature>
<dbReference type="GO" id="GO:0006865">
    <property type="term" value="P:amino acid transport"/>
    <property type="evidence" value="ECO:0007669"/>
    <property type="project" value="UniProtKB-KW"/>
</dbReference>
<evidence type="ECO:0000313" key="10">
    <source>
        <dbReference type="EMBL" id="HGH61151.1"/>
    </source>
</evidence>
<dbReference type="GO" id="GO:0022857">
    <property type="term" value="F:transmembrane transporter activity"/>
    <property type="evidence" value="ECO:0007669"/>
    <property type="project" value="InterPro"/>
</dbReference>
<dbReference type="PANTHER" id="PTHR11795">
    <property type="entry name" value="BRANCHED-CHAIN AMINO ACID TRANSPORT SYSTEM PERMEASE PROTEIN LIVH"/>
    <property type="match status" value="1"/>
</dbReference>
<dbReference type="InterPro" id="IPR001851">
    <property type="entry name" value="ABC_transp_permease"/>
</dbReference>
<accession>A0A7C4ETY9</accession>
<dbReference type="CDD" id="cd06582">
    <property type="entry name" value="TM_PBP1_LivH_like"/>
    <property type="match status" value="1"/>
</dbReference>
<feature type="transmembrane region" description="Helical" evidence="9">
    <location>
        <begin position="40"/>
        <end position="58"/>
    </location>
</feature>
<evidence type="ECO:0000256" key="7">
    <source>
        <dbReference type="ARBA" id="ARBA00023136"/>
    </source>
</evidence>
<comment type="subcellular location">
    <subcellularLocation>
        <location evidence="1">Cell membrane</location>
        <topology evidence="1">Multi-pass membrane protein</topology>
    </subcellularLocation>
</comment>